<dbReference type="EMBL" id="JACCCU010000002">
    <property type="protein sequence ID" value="NYF91180.1"/>
    <property type="molecule type" value="Genomic_DNA"/>
</dbReference>
<proteinExistence type="predicted"/>
<reference evidence="1 2" key="1">
    <citation type="submission" date="2020-07" db="EMBL/GenBank/DDBJ databases">
        <title>Genomic Encyclopedia of Type Strains, Phase IV (KMG-V): Genome sequencing to study the core and pangenomes of soil and plant-associated prokaryotes.</title>
        <authorList>
            <person name="Whitman W."/>
        </authorList>
    </citation>
    <scope>NUCLEOTIDE SEQUENCE [LARGE SCALE GENOMIC DNA]</scope>
    <source>
        <strain evidence="1 2">M8UP22</strain>
    </source>
</reference>
<gene>
    <name evidence="1" type="ORF">HDF08_003282</name>
</gene>
<evidence type="ECO:0000313" key="1">
    <source>
        <dbReference type="EMBL" id="NYF91180.1"/>
    </source>
</evidence>
<accession>A0A852VHS1</accession>
<organism evidence="1 2">
    <name type="scientific">Tunturiibacter lichenicola</name>
    <dbReference type="NCBI Taxonomy" id="2051959"/>
    <lineage>
        <taxon>Bacteria</taxon>
        <taxon>Pseudomonadati</taxon>
        <taxon>Acidobacteriota</taxon>
        <taxon>Terriglobia</taxon>
        <taxon>Terriglobales</taxon>
        <taxon>Acidobacteriaceae</taxon>
        <taxon>Tunturiibacter</taxon>
    </lineage>
</organism>
<dbReference type="InterPro" id="IPR029039">
    <property type="entry name" value="Flavoprotein-like_sf"/>
</dbReference>
<dbReference type="Gene3D" id="3.40.50.360">
    <property type="match status" value="1"/>
</dbReference>
<evidence type="ECO:0000313" key="2">
    <source>
        <dbReference type="Proteomes" id="UP000564385"/>
    </source>
</evidence>
<protein>
    <submittedName>
        <fullName evidence="1">Uncharacterized protein</fullName>
    </submittedName>
</protein>
<name>A0A852VHS1_9BACT</name>
<dbReference type="Proteomes" id="UP000564385">
    <property type="component" value="Unassembled WGS sequence"/>
</dbReference>
<comment type="caution">
    <text evidence="1">The sequence shown here is derived from an EMBL/GenBank/DDBJ whole genome shotgun (WGS) entry which is preliminary data.</text>
</comment>
<sequence length="156" mass="16783">MSHVLVIFQADTERTEQMALAVGVGAVEAEAGIRLRRLRMPGAVEVGHKGYGTLREADVLWADTVVVGLEGEKSSTQELNGLVMVLSGLDSSQMKGKEYWTFNAEGIASKRTEAQTLAEEALLTAGITPVPALVSDAADETERMKDAGRQLGRQRI</sequence>
<dbReference type="AlphaFoldDB" id="A0A852VHS1"/>